<proteinExistence type="predicted"/>
<feature type="signal peptide" evidence="1">
    <location>
        <begin position="1"/>
        <end position="30"/>
    </location>
</feature>
<accession>A0AAV2KMS8</accession>
<evidence type="ECO:0008006" key="4">
    <source>
        <dbReference type="Google" id="ProtNLM"/>
    </source>
</evidence>
<feature type="chain" id="PRO_5043506080" description="Secreted protein" evidence="1">
    <location>
        <begin position="31"/>
        <end position="73"/>
    </location>
</feature>
<sequence length="73" mass="7762">MSAITKPTSLGISLAPALMLAPLHLHSSSASVKPVDPCIKHHLDVSAPGLVPRCPPLPESTHNLLSYLHMVHK</sequence>
<reference evidence="2 3" key="1">
    <citation type="submission" date="2024-04" db="EMBL/GenBank/DDBJ databases">
        <authorList>
            <person name="Waldvogel A.-M."/>
            <person name="Schoenle A."/>
        </authorList>
    </citation>
    <scope>NUCLEOTIDE SEQUENCE [LARGE SCALE GENOMIC DNA]</scope>
</reference>
<dbReference type="Proteomes" id="UP001497482">
    <property type="component" value="Chromosome 19"/>
</dbReference>
<organism evidence="2 3">
    <name type="scientific">Knipowitschia caucasica</name>
    <name type="common">Caucasian dwarf goby</name>
    <name type="synonym">Pomatoschistus caucasicus</name>
    <dbReference type="NCBI Taxonomy" id="637954"/>
    <lineage>
        <taxon>Eukaryota</taxon>
        <taxon>Metazoa</taxon>
        <taxon>Chordata</taxon>
        <taxon>Craniata</taxon>
        <taxon>Vertebrata</taxon>
        <taxon>Euteleostomi</taxon>
        <taxon>Actinopterygii</taxon>
        <taxon>Neopterygii</taxon>
        <taxon>Teleostei</taxon>
        <taxon>Neoteleostei</taxon>
        <taxon>Acanthomorphata</taxon>
        <taxon>Gobiaria</taxon>
        <taxon>Gobiiformes</taxon>
        <taxon>Gobioidei</taxon>
        <taxon>Gobiidae</taxon>
        <taxon>Gobiinae</taxon>
        <taxon>Knipowitschia</taxon>
    </lineage>
</organism>
<dbReference type="AlphaFoldDB" id="A0AAV2KMS8"/>
<keyword evidence="3" id="KW-1185">Reference proteome</keyword>
<name>A0AAV2KMS8_KNICA</name>
<evidence type="ECO:0000256" key="1">
    <source>
        <dbReference type="SAM" id="SignalP"/>
    </source>
</evidence>
<evidence type="ECO:0000313" key="2">
    <source>
        <dbReference type="EMBL" id="CAL1591212.1"/>
    </source>
</evidence>
<evidence type="ECO:0000313" key="3">
    <source>
        <dbReference type="Proteomes" id="UP001497482"/>
    </source>
</evidence>
<protein>
    <recommendedName>
        <fullName evidence="4">Secreted protein</fullName>
    </recommendedName>
</protein>
<gene>
    <name evidence="2" type="ORF">KC01_LOCUS20607</name>
</gene>
<dbReference type="EMBL" id="OZ035841">
    <property type="protein sequence ID" value="CAL1591212.1"/>
    <property type="molecule type" value="Genomic_DNA"/>
</dbReference>
<keyword evidence="1" id="KW-0732">Signal</keyword>